<evidence type="ECO:0000259" key="9">
    <source>
        <dbReference type="PROSITE" id="PS50011"/>
    </source>
</evidence>
<keyword evidence="4 8" id="KW-0547">Nucleotide-binding</keyword>
<dbReference type="GO" id="GO:0004674">
    <property type="term" value="F:protein serine/threonine kinase activity"/>
    <property type="evidence" value="ECO:0007669"/>
    <property type="project" value="UniProtKB-KW"/>
</dbReference>
<dbReference type="Gene3D" id="3.30.200.20">
    <property type="entry name" value="Phosphorylase Kinase, domain 1"/>
    <property type="match status" value="1"/>
</dbReference>
<dbReference type="Gene3D" id="1.25.40.10">
    <property type="entry name" value="Tetratricopeptide repeat domain"/>
    <property type="match status" value="1"/>
</dbReference>
<keyword evidence="3" id="KW-0808">Transferase</keyword>
<dbReference type="InterPro" id="IPR019734">
    <property type="entry name" value="TPR_rpt"/>
</dbReference>
<feature type="binding site" evidence="8">
    <location>
        <position position="109"/>
    </location>
    <ligand>
        <name>ATP</name>
        <dbReference type="ChEBI" id="CHEBI:30616"/>
    </ligand>
</feature>
<dbReference type="SUPFAM" id="SSF48452">
    <property type="entry name" value="TPR-like"/>
    <property type="match status" value="1"/>
</dbReference>
<protein>
    <recommendedName>
        <fullName evidence="1">non-specific serine/threonine protein kinase</fullName>
        <ecNumber evidence="1">2.7.11.1</ecNumber>
    </recommendedName>
</protein>
<organism evidence="10 11">
    <name type="scientific">Gemmata massiliana</name>
    <dbReference type="NCBI Taxonomy" id="1210884"/>
    <lineage>
        <taxon>Bacteria</taxon>
        <taxon>Pseudomonadati</taxon>
        <taxon>Planctomycetota</taxon>
        <taxon>Planctomycetia</taxon>
        <taxon>Gemmatales</taxon>
        <taxon>Gemmataceae</taxon>
        <taxon>Gemmata</taxon>
    </lineage>
</organism>
<dbReference type="SMART" id="SM00028">
    <property type="entry name" value="TPR"/>
    <property type="match status" value="2"/>
</dbReference>
<name>A0A6P2D1L7_9BACT</name>
<dbReference type="InterPro" id="IPR017441">
    <property type="entry name" value="Protein_kinase_ATP_BS"/>
</dbReference>
<dbReference type="PROSITE" id="PS00108">
    <property type="entry name" value="PROTEIN_KINASE_ST"/>
    <property type="match status" value="1"/>
</dbReference>
<evidence type="ECO:0000256" key="7">
    <source>
        <dbReference type="PROSITE-ProRule" id="PRU00339"/>
    </source>
</evidence>
<dbReference type="Pfam" id="PF13432">
    <property type="entry name" value="TPR_16"/>
    <property type="match status" value="1"/>
</dbReference>
<dbReference type="SMART" id="SM00220">
    <property type="entry name" value="S_TKc"/>
    <property type="match status" value="1"/>
</dbReference>
<dbReference type="InterPro" id="IPR000719">
    <property type="entry name" value="Prot_kinase_dom"/>
</dbReference>
<dbReference type="RefSeq" id="WP_197909527.1">
    <property type="nucleotide sequence ID" value="NZ_LR593886.1"/>
</dbReference>
<dbReference type="PROSITE" id="PS00107">
    <property type="entry name" value="PROTEIN_KINASE_ATP"/>
    <property type="match status" value="1"/>
</dbReference>
<sequence length="909" mass="100590">MPDDPRVQQLLDELLDSDATPEEVCASCPELLPVVRDRWQQMRCAQAELDALFPPAPEPGQSLPALPLRSASDLPVIPGYEVESVLGRGGMGVVFRARHVSLNRPVALKMVLAGAYAGPAERECLRREAETIAALRHPHIVPVYDVGEVDSRPYFTMELVEGGSLAQRLTGAPLPAKQAAALVTTVADAIESAHRAGIVHRDLKPANILLSADGTPKVADFSLARRIEGVTLTQSGVAVGTPSYMSPEQASGRSRDVGPATDVYALGAILYELLTGRPPFRAETSTETVLQVVSQEAVPPARLNASVPRDLETVCLKCLEKSPSHRFPTAAALADDLRRFQRGEPVSARPIGRPGRIVRWARRNPAAAGLVVAAALLIILGGVLGVRERERVVRQRAEIARWEDRLTLVTQLQQDGRFAEARATLSEAHTDAPDLDRQITDARARLDLVEYLDAIRLSRDRDPKGSGLDYAASSRRYAEVFRSVGLAEVGEDSDLVVGRLASSPVRKALIAALDDWAACAEKKDRDWVLGLTRRLDPDPWRDRVRDPDAWANTAGFPALAAAADVPRQPVTLMVAFGTRWRRLGGDPTAFLERVQRQYPTDFWVNFELGHLLAGRDVMAAVGYLRGALAVRPEAAVVHFHLGDYFALLGRPDDAIHHYQRGLVADPGVVRSRNDLGVLLRDRGLLNEAITHWQKSLEFEPKQPAVRRAIRGAQARIGRLEEARDEWQKFLAGGTDAHGDWDGYAELCLYFGREEEYRRTRRELLDRFESNPDLQIAERTVRACLLAPLAPGELRRVSAVVDRTMSGDWKPLPAWVPPYFWFMKGLAEYRQNQLENAISIMRGKTADVLGPAPRLISAMAEHRLGRKDEARKSLASAIRSFDWEPSKADSREAWMYHVLRREAERVIATE</sequence>
<dbReference type="PANTHER" id="PTHR43289:SF6">
    <property type="entry name" value="SERINE_THREONINE-PROTEIN KINASE NEKL-3"/>
    <property type="match status" value="1"/>
</dbReference>
<dbReference type="InterPro" id="IPR011990">
    <property type="entry name" value="TPR-like_helical_dom_sf"/>
</dbReference>
<accession>A0A6P2D1L7</accession>
<dbReference type="Proteomes" id="UP000464178">
    <property type="component" value="Chromosome"/>
</dbReference>
<dbReference type="PANTHER" id="PTHR43289">
    <property type="entry name" value="MITOGEN-ACTIVATED PROTEIN KINASE KINASE KINASE 20-RELATED"/>
    <property type="match status" value="1"/>
</dbReference>
<keyword evidence="7" id="KW-0802">TPR repeat</keyword>
<dbReference type="Pfam" id="PF00069">
    <property type="entry name" value="Pkinase"/>
    <property type="match status" value="1"/>
</dbReference>
<keyword evidence="2" id="KW-0723">Serine/threonine-protein kinase</keyword>
<dbReference type="GO" id="GO:0005524">
    <property type="term" value="F:ATP binding"/>
    <property type="evidence" value="ECO:0007669"/>
    <property type="project" value="UniProtKB-UniRule"/>
</dbReference>
<feature type="domain" description="Protein kinase" evidence="9">
    <location>
        <begin position="80"/>
        <end position="340"/>
    </location>
</feature>
<feature type="repeat" description="TPR" evidence="7">
    <location>
        <begin position="669"/>
        <end position="702"/>
    </location>
</feature>
<keyword evidence="6 8" id="KW-0067">ATP-binding</keyword>
<evidence type="ECO:0000313" key="11">
    <source>
        <dbReference type="Proteomes" id="UP000464178"/>
    </source>
</evidence>
<dbReference type="CDD" id="cd14014">
    <property type="entry name" value="STKc_PknB_like"/>
    <property type="match status" value="1"/>
</dbReference>
<evidence type="ECO:0000256" key="4">
    <source>
        <dbReference type="ARBA" id="ARBA00022741"/>
    </source>
</evidence>
<keyword evidence="11" id="KW-1185">Reference proteome</keyword>
<dbReference type="SUPFAM" id="SSF56112">
    <property type="entry name" value="Protein kinase-like (PK-like)"/>
    <property type="match status" value="1"/>
</dbReference>
<dbReference type="EMBL" id="LR593886">
    <property type="protein sequence ID" value="VTR94004.1"/>
    <property type="molecule type" value="Genomic_DNA"/>
</dbReference>
<evidence type="ECO:0000256" key="3">
    <source>
        <dbReference type="ARBA" id="ARBA00022679"/>
    </source>
</evidence>
<dbReference type="InterPro" id="IPR011009">
    <property type="entry name" value="Kinase-like_dom_sf"/>
</dbReference>
<evidence type="ECO:0000256" key="8">
    <source>
        <dbReference type="PROSITE-ProRule" id="PRU10141"/>
    </source>
</evidence>
<evidence type="ECO:0000313" key="10">
    <source>
        <dbReference type="EMBL" id="VTR94004.1"/>
    </source>
</evidence>
<evidence type="ECO:0000256" key="5">
    <source>
        <dbReference type="ARBA" id="ARBA00022777"/>
    </source>
</evidence>
<dbReference type="Gene3D" id="1.10.510.10">
    <property type="entry name" value="Transferase(Phosphotransferase) domain 1"/>
    <property type="match status" value="1"/>
</dbReference>
<reference evidence="10 11" key="1">
    <citation type="submission" date="2019-05" db="EMBL/GenBank/DDBJ databases">
        <authorList>
            <consortium name="Science for Life Laboratories"/>
        </authorList>
    </citation>
    <scope>NUCLEOTIDE SEQUENCE [LARGE SCALE GENOMIC DNA]</scope>
    <source>
        <strain evidence="10">Soil9</strain>
    </source>
</reference>
<dbReference type="FunFam" id="1.10.510.10:FF:000021">
    <property type="entry name" value="Serine/threonine protein kinase"/>
    <property type="match status" value="1"/>
</dbReference>
<keyword evidence="5" id="KW-0418">Kinase</keyword>
<dbReference type="PROSITE" id="PS50011">
    <property type="entry name" value="PROTEIN_KINASE_DOM"/>
    <property type="match status" value="1"/>
</dbReference>
<dbReference type="PROSITE" id="PS50005">
    <property type="entry name" value="TPR"/>
    <property type="match status" value="2"/>
</dbReference>
<proteinExistence type="predicted"/>
<gene>
    <name evidence="10" type="ORF">SOIL9_37100</name>
</gene>
<evidence type="ECO:0000256" key="1">
    <source>
        <dbReference type="ARBA" id="ARBA00012513"/>
    </source>
</evidence>
<dbReference type="InterPro" id="IPR008271">
    <property type="entry name" value="Ser/Thr_kinase_AS"/>
</dbReference>
<feature type="repeat" description="TPR" evidence="7">
    <location>
        <begin position="635"/>
        <end position="668"/>
    </location>
</feature>
<evidence type="ECO:0000256" key="2">
    <source>
        <dbReference type="ARBA" id="ARBA00022527"/>
    </source>
</evidence>
<dbReference type="EC" id="2.7.11.1" evidence="1"/>
<dbReference type="AlphaFoldDB" id="A0A6P2D1L7"/>
<evidence type="ECO:0000256" key="6">
    <source>
        <dbReference type="ARBA" id="ARBA00022840"/>
    </source>
</evidence>
<dbReference type="KEGG" id="gms:SOIL9_37100"/>